<sequence>NNLRDYHKNDVNVGIDVLRDEILAVITATVDDAGVRVEFDLTTPAADIIVNAGELATFNSITFP</sequence>
<protein>
    <submittedName>
        <fullName evidence="1">Uncharacterized protein</fullName>
    </submittedName>
</protein>
<comment type="caution">
    <text evidence="1">The sequence shown here is derived from an EMBL/GenBank/DDBJ whole genome shotgun (WGS) entry which is preliminary data.</text>
</comment>
<gene>
    <name evidence="1" type="ORF">S01H1_19233</name>
</gene>
<accession>X0UWA8</accession>
<organism evidence="1">
    <name type="scientific">marine sediment metagenome</name>
    <dbReference type="NCBI Taxonomy" id="412755"/>
    <lineage>
        <taxon>unclassified sequences</taxon>
        <taxon>metagenomes</taxon>
        <taxon>ecological metagenomes</taxon>
    </lineage>
</organism>
<reference evidence="1" key="1">
    <citation type="journal article" date="2014" name="Front. Microbiol.">
        <title>High frequency of phylogenetically diverse reductive dehalogenase-homologous genes in deep subseafloor sedimentary metagenomes.</title>
        <authorList>
            <person name="Kawai M."/>
            <person name="Futagami T."/>
            <person name="Toyoda A."/>
            <person name="Takaki Y."/>
            <person name="Nishi S."/>
            <person name="Hori S."/>
            <person name="Arai W."/>
            <person name="Tsubouchi T."/>
            <person name="Morono Y."/>
            <person name="Uchiyama I."/>
            <person name="Ito T."/>
            <person name="Fujiyama A."/>
            <person name="Inagaki F."/>
            <person name="Takami H."/>
        </authorList>
    </citation>
    <scope>NUCLEOTIDE SEQUENCE</scope>
    <source>
        <strain evidence="1">Expedition CK06-06</strain>
    </source>
</reference>
<proteinExistence type="predicted"/>
<dbReference type="EMBL" id="BARS01010365">
    <property type="protein sequence ID" value="GAF92755.1"/>
    <property type="molecule type" value="Genomic_DNA"/>
</dbReference>
<name>X0UWA8_9ZZZZ</name>
<dbReference type="AlphaFoldDB" id="X0UWA8"/>
<evidence type="ECO:0000313" key="1">
    <source>
        <dbReference type="EMBL" id="GAF92755.1"/>
    </source>
</evidence>
<feature type="non-terminal residue" evidence="1">
    <location>
        <position position="1"/>
    </location>
</feature>